<dbReference type="EMBL" id="WIQW01000004">
    <property type="protein sequence ID" value="KAF3111484.1"/>
    <property type="molecule type" value="Genomic_DNA"/>
</dbReference>
<evidence type="ECO:0000313" key="2">
    <source>
        <dbReference type="Proteomes" id="UP000475325"/>
    </source>
</evidence>
<protein>
    <submittedName>
        <fullName evidence="1">Uncharacterized protein</fullName>
    </submittedName>
</protein>
<sequence length="436" mass="49385">METLGTKAMPSTKAQRLLEWIIFAPSPVTSIFQSQFSTIDVIQLSQRKESLTFPLDFLKAPEGKVAWHPLVKTLAVPTLTAQQEKHSFIYRGMRGHMYSGGDSNRHRDFANVDSGINLRLFKKSFGNNYLQAVTRIYLDGARIGYSSTEEVKLAWVLECENLVVLSLRWCTYIDITDVSGIFLAGKINDNNWSDDDGDDDDDDDDDEDWIKYSIPPKFHTLKLWGVSGVWSIRNGGSRRKKDYEKCDKLMRKYKTDLEWCPGVPHSGDGWRVKRTLDAGTHICGICRKTQKAKCLHCDLPNTCERCLVYFCDQCLKLKTVIYDDPHNDHTLHEDIRNRGLNLPNMLTVLCNSPGRCRWRTRVHYFHPSCVPFTSTLAPDDIKSQRICPGCGVYICVYGAMLCPTCGAGLICCASPLDDPQPCSNCKKDTGWKNSLS</sequence>
<reference evidence="1 2" key="1">
    <citation type="submission" date="2019-06" db="EMBL/GenBank/DDBJ databases">
        <authorList>
            <person name="Palmer J.M."/>
        </authorList>
    </citation>
    <scope>NUCLEOTIDE SEQUENCE [LARGE SCALE GENOMIC DNA]</scope>
    <source>
        <strain evidence="1 2">TWF102</strain>
    </source>
</reference>
<proteinExistence type="predicted"/>
<gene>
    <name evidence="1" type="ORF">TWF102_007147</name>
</gene>
<name>A0A7C8JG40_ORBOL</name>
<evidence type="ECO:0000313" key="1">
    <source>
        <dbReference type="EMBL" id="KAF3111484.1"/>
    </source>
</evidence>
<dbReference type="Proteomes" id="UP000475325">
    <property type="component" value="Unassembled WGS sequence"/>
</dbReference>
<dbReference type="AlphaFoldDB" id="A0A7C8JG40"/>
<comment type="caution">
    <text evidence="1">The sequence shown here is derived from an EMBL/GenBank/DDBJ whole genome shotgun (WGS) entry which is preliminary data.</text>
</comment>
<accession>A0A7C8JG40</accession>
<organism evidence="1 2">
    <name type="scientific">Orbilia oligospora</name>
    <name type="common">Nematode-trapping fungus</name>
    <name type="synonym">Arthrobotrys oligospora</name>
    <dbReference type="NCBI Taxonomy" id="2813651"/>
    <lineage>
        <taxon>Eukaryota</taxon>
        <taxon>Fungi</taxon>
        <taxon>Dikarya</taxon>
        <taxon>Ascomycota</taxon>
        <taxon>Pezizomycotina</taxon>
        <taxon>Orbiliomycetes</taxon>
        <taxon>Orbiliales</taxon>
        <taxon>Orbiliaceae</taxon>
        <taxon>Orbilia</taxon>
    </lineage>
</organism>